<dbReference type="AlphaFoldDB" id="A0A816K584"/>
<organism evidence="1">
    <name type="scientific">Brassica napus</name>
    <name type="common">Rape</name>
    <dbReference type="NCBI Taxonomy" id="3708"/>
    <lineage>
        <taxon>Eukaryota</taxon>
        <taxon>Viridiplantae</taxon>
        <taxon>Streptophyta</taxon>
        <taxon>Embryophyta</taxon>
        <taxon>Tracheophyta</taxon>
        <taxon>Spermatophyta</taxon>
        <taxon>Magnoliopsida</taxon>
        <taxon>eudicotyledons</taxon>
        <taxon>Gunneridae</taxon>
        <taxon>Pentapetalae</taxon>
        <taxon>rosids</taxon>
        <taxon>malvids</taxon>
        <taxon>Brassicales</taxon>
        <taxon>Brassicaceae</taxon>
        <taxon>Brassiceae</taxon>
        <taxon>Brassica</taxon>
    </lineage>
</organism>
<accession>A0A816K584</accession>
<dbReference type="Gramene" id="CDX97855">
    <property type="protein sequence ID" value="CDX97855"/>
    <property type="gene ID" value="GSBRNA2T00105184001"/>
</dbReference>
<dbReference type="Proteomes" id="UP001295469">
    <property type="component" value="Chromosome C04"/>
</dbReference>
<gene>
    <name evidence="1" type="ORF">DARMORV10_C04P58940.1</name>
</gene>
<protein>
    <submittedName>
        <fullName evidence="1">(rape) hypothetical protein</fullName>
    </submittedName>
</protein>
<name>A0A816K584_BRANA</name>
<proteinExistence type="predicted"/>
<dbReference type="EMBL" id="HG994368">
    <property type="protein sequence ID" value="CAF1864324.1"/>
    <property type="molecule type" value="Genomic_DNA"/>
</dbReference>
<reference evidence="1" key="1">
    <citation type="submission" date="2021-01" db="EMBL/GenBank/DDBJ databases">
        <authorList>
            <consortium name="Genoscope - CEA"/>
            <person name="William W."/>
        </authorList>
    </citation>
    <scope>NUCLEOTIDE SEQUENCE</scope>
</reference>
<sequence length="152" mass="16789">MLRTSLRTTVNPGLRGVNPLANTRWIDDSDTILNTKTIVLIILPVSTDTPNPLLGGFGFRDIQLFNQAQLAKISRRIIITKPDCLLARTLLGKYCHNISFLKATKPSISSHGWKGILYGRDLLTQHLGKAIGDGETTKVWSDSIRGSTLHLI</sequence>
<evidence type="ECO:0000313" key="1">
    <source>
        <dbReference type="EMBL" id="CAF1864324.1"/>
    </source>
</evidence>